<evidence type="ECO:0000313" key="1">
    <source>
        <dbReference type="EMBL" id="CAK1581022.1"/>
    </source>
</evidence>
<name>A0AAV1KFY7_9NEOP</name>
<dbReference type="GO" id="GO:0003676">
    <property type="term" value="F:nucleic acid binding"/>
    <property type="evidence" value="ECO:0007669"/>
    <property type="project" value="InterPro"/>
</dbReference>
<sequence>MFLQMDGCPAHYATNVRTFLNDNYRDKWIDRQGPIRWPARSPYLTPLDYFLWGTMKHRVYSQPPPPPPINSEADLRDGIINCANDISNDPEMIRRATQQILIRTALCLQQRGGHFVHLMHYICVK</sequence>
<comment type="caution">
    <text evidence="1">The sequence shown here is derived from an EMBL/GenBank/DDBJ whole genome shotgun (WGS) entry which is preliminary data.</text>
</comment>
<dbReference type="Proteomes" id="UP001314205">
    <property type="component" value="Unassembled WGS sequence"/>
</dbReference>
<accession>A0AAV1KFY7</accession>
<dbReference type="Gene3D" id="3.30.420.10">
    <property type="entry name" value="Ribonuclease H-like superfamily/Ribonuclease H"/>
    <property type="match status" value="1"/>
</dbReference>
<reference evidence="1 2" key="1">
    <citation type="submission" date="2023-11" db="EMBL/GenBank/DDBJ databases">
        <authorList>
            <person name="Hedman E."/>
            <person name="Englund M."/>
            <person name="Stromberg M."/>
            <person name="Nyberg Akerstrom W."/>
            <person name="Nylinder S."/>
            <person name="Jareborg N."/>
            <person name="Kallberg Y."/>
            <person name="Kronander E."/>
        </authorList>
    </citation>
    <scope>NUCLEOTIDE SEQUENCE [LARGE SCALE GENOMIC DNA]</scope>
</reference>
<organism evidence="1 2">
    <name type="scientific">Parnassius mnemosyne</name>
    <name type="common">clouded apollo</name>
    <dbReference type="NCBI Taxonomy" id="213953"/>
    <lineage>
        <taxon>Eukaryota</taxon>
        <taxon>Metazoa</taxon>
        <taxon>Ecdysozoa</taxon>
        <taxon>Arthropoda</taxon>
        <taxon>Hexapoda</taxon>
        <taxon>Insecta</taxon>
        <taxon>Pterygota</taxon>
        <taxon>Neoptera</taxon>
        <taxon>Endopterygota</taxon>
        <taxon>Lepidoptera</taxon>
        <taxon>Glossata</taxon>
        <taxon>Ditrysia</taxon>
        <taxon>Papilionoidea</taxon>
        <taxon>Papilionidae</taxon>
        <taxon>Parnassiinae</taxon>
        <taxon>Parnassini</taxon>
        <taxon>Parnassius</taxon>
        <taxon>Driopa</taxon>
    </lineage>
</organism>
<dbReference type="AlphaFoldDB" id="A0AAV1KFY7"/>
<evidence type="ECO:0000313" key="2">
    <source>
        <dbReference type="Proteomes" id="UP001314205"/>
    </source>
</evidence>
<keyword evidence="2" id="KW-1185">Reference proteome</keyword>
<dbReference type="InterPro" id="IPR036397">
    <property type="entry name" value="RNaseH_sf"/>
</dbReference>
<gene>
    <name evidence="1" type="ORF">PARMNEM_LOCUS2743</name>
</gene>
<dbReference type="PANTHER" id="PTHR47326:SF1">
    <property type="entry name" value="HTH PSQ-TYPE DOMAIN-CONTAINING PROTEIN"/>
    <property type="match status" value="1"/>
</dbReference>
<proteinExistence type="predicted"/>
<dbReference type="EMBL" id="CAVLGL010000024">
    <property type="protein sequence ID" value="CAK1581022.1"/>
    <property type="molecule type" value="Genomic_DNA"/>
</dbReference>
<dbReference type="PANTHER" id="PTHR47326">
    <property type="entry name" value="TRANSPOSABLE ELEMENT TC3 TRANSPOSASE-LIKE PROTEIN"/>
    <property type="match status" value="1"/>
</dbReference>
<evidence type="ECO:0008006" key="3">
    <source>
        <dbReference type="Google" id="ProtNLM"/>
    </source>
</evidence>
<protein>
    <recommendedName>
        <fullName evidence="3">Transposable element Tc3 transposase</fullName>
    </recommendedName>
</protein>